<feature type="transmembrane region" description="Helical" evidence="6">
    <location>
        <begin position="439"/>
        <end position="458"/>
    </location>
</feature>
<feature type="transmembrane region" description="Helical" evidence="6">
    <location>
        <begin position="171"/>
        <end position="196"/>
    </location>
</feature>
<comment type="subcellular location">
    <subcellularLocation>
        <location evidence="1">Cell membrane</location>
        <topology evidence="1">Multi-pass membrane protein</topology>
    </subcellularLocation>
</comment>
<feature type="transmembrane region" description="Helical" evidence="6">
    <location>
        <begin position="384"/>
        <end position="405"/>
    </location>
</feature>
<reference evidence="8" key="1">
    <citation type="submission" date="2018-08" db="EMBL/GenBank/DDBJ databases">
        <authorList>
            <person name="Liu Z.-W."/>
            <person name="Du Z.-J."/>
        </authorList>
    </citation>
    <scope>NUCLEOTIDE SEQUENCE [LARGE SCALE GENOMIC DNA]</scope>
    <source>
        <strain evidence="8">H4X</strain>
    </source>
</reference>
<dbReference type="AlphaFoldDB" id="A0A3D8KZR3"/>
<feature type="transmembrane region" description="Helical" evidence="6">
    <location>
        <begin position="44"/>
        <end position="63"/>
    </location>
</feature>
<sequence length="467" mass="53189">MLNKLLNNTVFKNFSYLTISTAISQLLSFFTILKITSILTPNDYGVFTFLIAQGALLLTIGDLGIRNIVIRAIARNQYITNDLVVNGAVLRTGTMLLLSLLYTIYNYFLGSLVKEQLLLIFVYTLINCFSNLVEMVFIGNQKMLQPSLINLLYSIIWFSIIYFLPTNAIDVTYLFSLFTLLSIIKFSIYILFLKYYKLLIGKVEGFFKSTRKLISTSWPYFLMVLIMLPLTGLANNFLDLNSTKEEVGYFNLSQRLIGPIGLVITMSLTAIFPNLSSLWSKNEGKFYHFISVGFKYFMLSALISCFLFSLFAHEIVITIFPKNYLPAVKVCQIQIWYLFLTSVDSLIGTVLGAINKEKMILKFGIVYCCFCTPVLFFSSNYGALGLSFGYVLSFGICQLYVWNLFTRTLNIKIRYDNSLWMLAVILFVVSLSIPVDVSILYRITLSLAILGGVSYYILRTYKISLIK</sequence>
<keyword evidence="2" id="KW-1003">Cell membrane</keyword>
<dbReference type="Pfam" id="PF01943">
    <property type="entry name" value="Polysacc_synt"/>
    <property type="match status" value="1"/>
</dbReference>
<feature type="transmembrane region" description="Helical" evidence="6">
    <location>
        <begin position="333"/>
        <end position="353"/>
    </location>
</feature>
<evidence type="ECO:0000256" key="6">
    <source>
        <dbReference type="SAM" id="Phobius"/>
    </source>
</evidence>
<evidence type="ECO:0000313" key="8">
    <source>
        <dbReference type="Proteomes" id="UP000256708"/>
    </source>
</evidence>
<dbReference type="InterPro" id="IPR002797">
    <property type="entry name" value="Polysacc_synth"/>
</dbReference>
<gene>
    <name evidence="7" type="ORF">DXT99_26265</name>
</gene>
<feature type="transmembrane region" description="Helical" evidence="6">
    <location>
        <begin position="360"/>
        <end position="378"/>
    </location>
</feature>
<dbReference type="OrthoDB" id="88014at2"/>
<dbReference type="InterPro" id="IPR050833">
    <property type="entry name" value="Poly_Biosynth_Transport"/>
</dbReference>
<accession>A0A3D8KZR3</accession>
<dbReference type="GO" id="GO:0005886">
    <property type="term" value="C:plasma membrane"/>
    <property type="evidence" value="ECO:0007669"/>
    <property type="project" value="UniProtKB-SubCell"/>
</dbReference>
<comment type="caution">
    <text evidence="7">The sequence shown here is derived from an EMBL/GenBank/DDBJ whole genome shotgun (WGS) entry which is preliminary data.</text>
</comment>
<proteinExistence type="predicted"/>
<keyword evidence="3 6" id="KW-0812">Transmembrane</keyword>
<feature type="transmembrane region" description="Helical" evidence="6">
    <location>
        <begin position="417"/>
        <end position="433"/>
    </location>
</feature>
<keyword evidence="4 6" id="KW-1133">Transmembrane helix</keyword>
<evidence type="ECO:0000256" key="4">
    <source>
        <dbReference type="ARBA" id="ARBA00022989"/>
    </source>
</evidence>
<name>A0A3D8KZR3_9BACT</name>
<evidence type="ECO:0000256" key="5">
    <source>
        <dbReference type="ARBA" id="ARBA00023136"/>
    </source>
</evidence>
<evidence type="ECO:0000313" key="7">
    <source>
        <dbReference type="EMBL" id="RDV10668.1"/>
    </source>
</evidence>
<feature type="transmembrane region" description="Helical" evidence="6">
    <location>
        <begin position="256"/>
        <end position="275"/>
    </location>
</feature>
<keyword evidence="8" id="KW-1185">Reference proteome</keyword>
<organism evidence="7 8">
    <name type="scientific">Pontibacter diazotrophicus</name>
    <dbReference type="NCBI Taxonomy" id="1400979"/>
    <lineage>
        <taxon>Bacteria</taxon>
        <taxon>Pseudomonadati</taxon>
        <taxon>Bacteroidota</taxon>
        <taxon>Cytophagia</taxon>
        <taxon>Cytophagales</taxon>
        <taxon>Hymenobacteraceae</taxon>
        <taxon>Pontibacter</taxon>
    </lineage>
</organism>
<dbReference type="EMBL" id="QRGR01000057">
    <property type="protein sequence ID" value="RDV10668.1"/>
    <property type="molecule type" value="Genomic_DNA"/>
</dbReference>
<protein>
    <submittedName>
        <fullName evidence="7">Polysaccharide biosynthesis protein</fullName>
    </submittedName>
</protein>
<evidence type="ECO:0000256" key="3">
    <source>
        <dbReference type="ARBA" id="ARBA00022692"/>
    </source>
</evidence>
<feature type="transmembrane region" description="Helical" evidence="6">
    <location>
        <begin position="83"/>
        <end position="105"/>
    </location>
</feature>
<feature type="transmembrane region" description="Helical" evidence="6">
    <location>
        <begin position="14"/>
        <end position="32"/>
    </location>
</feature>
<dbReference type="RefSeq" id="WP_115568573.1">
    <property type="nucleotide sequence ID" value="NZ_QRGR01000057.1"/>
</dbReference>
<evidence type="ECO:0000256" key="1">
    <source>
        <dbReference type="ARBA" id="ARBA00004651"/>
    </source>
</evidence>
<dbReference type="PANTHER" id="PTHR30250:SF11">
    <property type="entry name" value="O-ANTIGEN TRANSPORTER-RELATED"/>
    <property type="match status" value="1"/>
</dbReference>
<evidence type="ECO:0000256" key="2">
    <source>
        <dbReference type="ARBA" id="ARBA00022475"/>
    </source>
</evidence>
<feature type="transmembrane region" description="Helical" evidence="6">
    <location>
        <begin position="148"/>
        <end position="165"/>
    </location>
</feature>
<feature type="transmembrane region" description="Helical" evidence="6">
    <location>
        <begin position="217"/>
        <end position="236"/>
    </location>
</feature>
<dbReference type="PANTHER" id="PTHR30250">
    <property type="entry name" value="PST FAMILY PREDICTED COLANIC ACID TRANSPORTER"/>
    <property type="match status" value="1"/>
</dbReference>
<feature type="transmembrane region" description="Helical" evidence="6">
    <location>
        <begin position="296"/>
        <end position="321"/>
    </location>
</feature>
<keyword evidence="5 6" id="KW-0472">Membrane</keyword>
<dbReference type="Proteomes" id="UP000256708">
    <property type="component" value="Unassembled WGS sequence"/>
</dbReference>
<feature type="transmembrane region" description="Helical" evidence="6">
    <location>
        <begin position="117"/>
        <end position="136"/>
    </location>
</feature>